<evidence type="ECO:0000256" key="1">
    <source>
        <dbReference type="ARBA" id="ARBA00004514"/>
    </source>
</evidence>
<evidence type="ECO:0000313" key="9">
    <source>
        <dbReference type="Proteomes" id="UP000614490"/>
    </source>
</evidence>
<dbReference type="Proteomes" id="UP000614490">
    <property type="component" value="Unassembled WGS sequence"/>
</dbReference>
<organism evidence="8 9">
    <name type="scientific">Halobacillus yeomjeoni</name>
    <dbReference type="NCBI Taxonomy" id="311194"/>
    <lineage>
        <taxon>Bacteria</taxon>
        <taxon>Bacillati</taxon>
        <taxon>Bacillota</taxon>
        <taxon>Bacilli</taxon>
        <taxon>Bacillales</taxon>
        <taxon>Bacillaceae</taxon>
        <taxon>Halobacillus</taxon>
    </lineage>
</organism>
<keyword evidence="8" id="KW-0966">Cell projection</keyword>
<dbReference type="EMBL" id="JADZSC010000002">
    <property type="protein sequence ID" value="MBH0230890.1"/>
    <property type="molecule type" value="Genomic_DNA"/>
</dbReference>
<name>A0A931HWY7_9BACI</name>
<keyword evidence="4" id="KW-0143">Chaperone</keyword>
<evidence type="ECO:0000256" key="3">
    <source>
        <dbReference type="ARBA" id="ARBA00022795"/>
    </source>
</evidence>
<accession>A0A931HWY7</accession>
<dbReference type="RefSeq" id="WP_197317493.1">
    <property type="nucleotide sequence ID" value="NZ_JADZSC010000002.1"/>
</dbReference>
<keyword evidence="8" id="KW-0282">Flagellum</keyword>
<dbReference type="AlphaFoldDB" id="A0A931HWY7"/>
<proteinExistence type="inferred from homology"/>
<evidence type="ECO:0000256" key="2">
    <source>
        <dbReference type="ARBA" id="ARBA00022490"/>
    </source>
</evidence>
<evidence type="ECO:0000256" key="4">
    <source>
        <dbReference type="ARBA" id="ARBA00023186"/>
    </source>
</evidence>
<keyword evidence="8" id="KW-0969">Cilium</keyword>
<evidence type="ECO:0000313" key="8">
    <source>
        <dbReference type="EMBL" id="MBH0230890.1"/>
    </source>
</evidence>
<evidence type="ECO:0000256" key="6">
    <source>
        <dbReference type="ARBA" id="ARBA00093785"/>
    </source>
</evidence>
<reference evidence="8 9" key="1">
    <citation type="journal article" date="2005" name="Int. J. Syst. Evol. Microbiol.">
        <title>Halobacillus yeomjeoni sp. nov., isolated from a marine solar saltern in Korea.</title>
        <authorList>
            <person name="Yoon J.H."/>
            <person name="Kang S.J."/>
            <person name="Lee C.H."/>
            <person name="Oh H.W."/>
            <person name="Oh T.K."/>
        </authorList>
    </citation>
    <scope>NUCLEOTIDE SEQUENCE [LARGE SCALE GENOMIC DNA]</scope>
    <source>
        <strain evidence="8 9">KCTC 3957</strain>
    </source>
</reference>
<comment type="similarity">
    <text evidence="6">Belongs to the bacillales FliT family.</text>
</comment>
<keyword evidence="3" id="KW-1005">Bacterial flagellum biogenesis</keyword>
<dbReference type="InterPro" id="IPR008622">
    <property type="entry name" value="FliT"/>
</dbReference>
<keyword evidence="9" id="KW-1185">Reference proteome</keyword>
<keyword evidence="2" id="KW-0963">Cytoplasm</keyword>
<comment type="function">
    <text evidence="5">May act as an export chaperone for the filament capping protein FliD.</text>
</comment>
<sequence>MSLWKEFLTLTEKLDDTVHQSVTEKNRSTILDDVNLLLDQRSDLIQRLPQPADSERILLDEVKKRDLKINQRLEFLLGGLKQDMRNMKKQKTSKQRYTNPYQSLSSFDGMYLDQKK</sequence>
<protein>
    <recommendedName>
        <fullName evidence="7">Flagellar protein FliT</fullName>
    </recommendedName>
</protein>
<evidence type="ECO:0000256" key="5">
    <source>
        <dbReference type="ARBA" id="ARBA00093765"/>
    </source>
</evidence>
<comment type="subcellular location">
    <subcellularLocation>
        <location evidence="1">Cytoplasm</location>
        <location evidence="1">Cytosol</location>
    </subcellularLocation>
</comment>
<comment type="caution">
    <text evidence="8">The sequence shown here is derived from an EMBL/GenBank/DDBJ whole genome shotgun (WGS) entry which is preliminary data.</text>
</comment>
<evidence type="ECO:0000256" key="7">
    <source>
        <dbReference type="ARBA" id="ARBA00093797"/>
    </source>
</evidence>
<gene>
    <name evidence="8" type="ORF">H0267_11740</name>
</gene>
<dbReference type="Pfam" id="PF05400">
    <property type="entry name" value="FliT"/>
    <property type="match status" value="1"/>
</dbReference>